<dbReference type="Gene3D" id="3.40.50.720">
    <property type="entry name" value="NAD(P)-binding Rossmann-like Domain"/>
    <property type="match status" value="1"/>
</dbReference>
<dbReference type="RefSeq" id="WP_152802541.1">
    <property type="nucleotide sequence ID" value="NZ_WHNX01000006.1"/>
</dbReference>
<dbReference type="PANTHER" id="PTHR24321">
    <property type="entry name" value="DEHYDROGENASES, SHORT CHAIN"/>
    <property type="match status" value="1"/>
</dbReference>
<dbReference type="InterPro" id="IPR036291">
    <property type="entry name" value="NAD(P)-bd_dom_sf"/>
</dbReference>
<organism evidence="3 4">
    <name type="scientific">Alkalibaculum sporogenes</name>
    <dbReference type="NCBI Taxonomy" id="2655001"/>
    <lineage>
        <taxon>Bacteria</taxon>
        <taxon>Bacillati</taxon>
        <taxon>Bacillota</taxon>
        <taxon>Clostridia</taxon>
        <taxon>Eubacteriales</taxon>
        <taxon>Eubacteriaceae</taxon>
        <taxon>Alkalibaculum</taxon>
    </lineage>
</organism>
<dbReference type="GO" id="GO:0016491">
    <property type="term" value="F:oxidoreductase activity"/>
    <property type="evidence" value="ECO:0007669"/>
    <property type="project" value="UniProtKB-KW"/>
</dbReference>
<gene>
    <name evidence="3" type="ORF">GC105_05500</name>
</gene>
<name>A0A6A7K7A3_9FIRM</name>
<reference evidence="3 4" key="1">
    <citation type="submission" date="2019-10" db="EMBL/GenBank/DDBJ databases">
        <title>Alkalibaculum tamaniensis sp.nov., a new alkaliphilic acetogen, isolated on methoxylated aromatics from a mud volcano.</title>
        <authorList>
            <person name="Khomyakova M.A."/>
            <person name="Merkel A.Y."/>
            <person name="Bonch-Osmolovskaya E.A."/>
            <person name="Slobodkin A.I."/>
        </authorList>
    </citation>
    <scope>NUCLEOTIDE SEQUENCE [LARGE SCALE GENOMIC DNA]</scope>
    <source>
        <strain evidence="3 4">M08DMB</strain>
    </source>
</reference>
<accession>A0A6A7K7A3</accession>
<proteinExistence type="inferred from homology"/>
<evidence type="ECO:0000256" key="2">
    <source>
        <dbReference type="ARBA" id="ARBA00023002"/>
    </source>
</evidence>
<comment type="similarity">
    <text evidence="1">Belongs to the short-chain dehydrogenases/reductases (SDR) family.</text>
</comment>
<dbReference type="SUPFAM" id="SSF51735">
    <property type="entry name" value="NAD(P)-binding Rossmann-fold domains"/>
    <property type="match status" value="1"/>
</dbReference>
<evidence type="ECO:0000313" key="4">
    <source>
        <dbReference type="Proteomes" id="UP000440004"/>
    </source>
</evidence>
<keyword evidence="4" id="KW-1185">Reference proteome</keyword>
<keyword evidence="2" id="KW-0560">Oxidoreductase</keyword>
<dbReference type="Pfam" id="PF00106">
    <property type="entry name" value="adh_short"/>
    <property type="match status" value="1"/>
</dbReference>
<dbReference type="Proteomes" id="UP000440004">
    <property type="component" value="Unassembled WGS sequence"/>
</dbReference>
<evidence type="ECO:0000256" key="1">
    <source>
        <dbReference type="ARBA" id="ARBA00006484"/>
    </source>
</evidence>
<dbReference type="PRINTS" id="PR00081">
    <property type="entry name" value="GDHRDH"/>
</dbReference>
<dbReference type="EMBL" id="WHNX01000006">
    <property type="protein sequence ID" value="MPW25242.1"/>
    <property type="molecule type" value="Genomic_DNA"/>
</dbReference>
<protein>
    <submittedName>
        <fullName evidence="3">SDR family oxidoreductase</fullName>
    </submittedName>
</protein>
<comment type="caution">
    <text evidence="3">The sequence shown here is derived from an EMBL/GenBank/DDBJ whole genome shotgun (WGS) entry which is preliminary data.</text>
</comment>
<dbReference type="AlphaFoldDB" id="A0A6A7K7A3"/>
<evidence type="ECO:0000313" key="3">
    <source>
        <dbReference type="EMBL" id="MPW25242.1"/>
    </source>
</evidence>
<dbReference type="PANTHER" id="PTHR24321:SF8">
    <property type="entry name" value="ESTRADIOL 17-BETA-DEHYDROGENASE 8-RELATED"/>
    <property type="match status" value="1"/>
</dbReference>
<dbReference type="InterPro" id="IPR002347">
    <property type="entry name" value="SDR_fam"/>
</dbReference>
<sequence>MKDYFGYKDKICVVTGATSGMGKATAEMLSKLGAKVYAIGRNNKVEIEGIEKFIQADLNIKDSIDKAFTHIPDSIDSFFGIAGVSGMKNDFNSTVTIDFIANKYICENYLTKRMKEGSSIAFITSTGGIGWEKDGNKKEYMPLIKAKAWKESVTALEGMELNALPGPLGYAFAKLAMNYYVAYLQEIFASKHIRVNAVLPGATDTGIKNEFSKAVGGDENLLKFTGFAGRLAESSEMAEPVVFLNSNMARYVSGELLIVDYGTSICTQAGIQNDPMGGATFDKIKLKFVRK</sequence>
<dbReference type="Pfam" id="PF13561">
    <property type="entry name" value="adh_short_C2"/>
    <property type="match status" value="1"/>
</dbReference>